<protein>
    <submittedName>
        <fullName evidence="2">Uncharacterized protein</fullName>
    </submittedName>
</protein>
<dbReference type="Proteomes" id="UP000242715">
    <property type="component" value="Unassembled WGS sequence"/>
</dbReference>
<proteinExistence type="predicted"/>
<dbReference type="AlphaFoldDB" id="A0A2Z6MJG7"/>
<evidence type="ECO:0000313" key="3">
    <source>
        <dbReference type="Proteomes" id="UP000242715"/>
    </source>
</evidence>
<dbReference type="EMBL" id="DF973412">
    <property type="protein sequence ID" value="GAU29953.1"/>
    <property type="molecule type" value="Genomic_DNA"/>
</dbReference>
<name>A0A2Z6MJG7_TRISU</name>
<sequence length="103" mass="11145">MVGSTAIVGWMSSSSEGGMKMYSLDGKLTNQVILDKGELYMMNASIALASTSLVYMIFLLKATQPTTKLLFAIGPKCGFPNSPNYALFKHSDHISLVIDYSKG</sequence>
<keyword evidence="1" id="KW-0812">Transmembrane</keyword>
<keyword evidence="1" id="KW-1133">Transmembrane helix</keyword>
<keyword evidence="3" id="KW-1185">Reference proteome</keyword>
<evidence type="ECO:0000256" key="1">
    <source>
        <dbReference type="SAM" id="Phobius"/>
    </source>
</evidence>
<gene>
    <name evidence="2" type="ORF">TSUD_360680</name>
</gene>
<dbReference type="OrthoDB" id="1424791at2759"/>
<reference evidence="3" key="1">
    <citation type="journal article" date="2017" name="Front. Plant Sci.">
        <title>Climate Clever Clovers: New Paradigm to Reduce the Environmental Footprint of Ruminants by Breeding Low Methanogenic Forages Utilizing Haplotype Variation.</title>
        <authorList>
            <person name="Kaur P."/>
            <person name="Appels R."/>
            <person name="Bayer P.E."/>
            <person name="Keeble-Gagnere G."/>
            <person name="Wang J."/>
            <person name="Hirakawa H."/>
            <person name="Shirasawa K."/>
            <person name="Vercoe P."/>
            <person name="Stefanova K."/>
            <person name="Durmic Z."/>
            <person name="Nichols P."/>
            <person name="Revell C."/>
            <person name="Isobe S.N."/>
            <person name="Edwards D."/>
            <person name="Erskine W."/>
        </authorList>
    </citation>
    <scope>NUCLEOTIDE SEQUENCE [LARGE SCALE GENOMIC DNA]</scope>
    <source>
        <strain evidence="3">cv. Daliak</strain>
    </source>
</reference>
<feature type="transmembrane region" description="Helical" evidence="1">
    <location>
        <begin position="39"/>
        <end position="60"/>
    </location>
</feature>
<keyword evidence="1" id="KW-0472">Membrane</keyword>
<organism evidence="2 3">
    <name type="scientific">Trifolium subterraneum</name>
    <name type="common">Subterranean clover</name>
    <dbReference type="NCBI Taxonomy" id="3900"/>
    <lineage>
        <taxon>Eukaryota</taxon>
        <taxon>Viridiplantae</taxon>
        <taxon>Streptophyta</taxon>
        <taxon>Embryophyta</taxon>
        <taxon>Tracheophyta</taxon>
        <taxon>Spermatophyta</taxon>
        <taxon>Magnoliopsida</taxon>
        <taxon>eudicotyledons</taxon>
        <taxon>Gunneridae</taxon>
        <taxon>Pentapetalae</taxon>
        <taxon>rosids</taxon>
        <taxon>fabids</taxon>
        <taxon>Fabales</taxon>
        <taxon>Fabaceae</taxon>
        <taxon>Papilionoideae</taxon>
        <taxon>50 kb inversion clade</taxon>
        <taxon>NPAAA clade</taxon>
        <taxon>Hologalegina</taxon>
        <taxon>IRL clade</taxon>
        <taxon>Trifolieae</taxon>
        <taxon>Trifolium</taxon>
    </lineage>
</organism>
<accession>A0A2Z6MJG7</accession>
<evidence type="ECO:0000313" key="2">
    <source>
        <dbReference type="EMBL" id="GAU29953.1"/>
    </source>
</evidence>